<dbReference type="InterPro" id="IPR006575">
    <property type="entry name" value="RWD_dom"/>
</dbReference>
<dbReference type="PANTHER" id="PTHR11685">
    <property type="entry name" value="RBR FAMILY RING FINGER AND IBR DOMAIN-CONTAINING"/>
    <property type="match status" value="1"/>
</dbReference>
<keyword evidence="8" id="KW-0677">Repeat</keyword>
<dbReference type="PROSITE" id="PS50908">
    <property type="entry name" value="RWD"/>
    <property type="match status" value="1"/>
</dbReference>
<evidence type="ECO:0000256" key="13">
    <source>
        <dbReference type="ARBA" id="ARBA00023136"/>
    </source>
</evidence>
<evidence type="ECO:0000256" key="6">
    <source>
        <dbReference type="ARBA" id="ARBA00022692"/>
    </source>
</evidence>
<evidence type="ECO:0000256" key="5">
    <source>
        <dbReference type="ARBA" id="ARBA00022679"/>
    </source>
</evidence>
<dbReference type="Gene3D" id="1.20.120.1750">
    <property type="match status" value="1"/>
</dbReference>
<evidence type="ECO:0000256" key="11">
    <source>
        <dbReference type="ARBA" id="ARBA00022833"/>
    </source>
</evidence>
<dbReference type="SUPFAM" id="SSF54495">
    <property type="entry name" value="UBC-like"/>
    <property type="match status" value="1"/>
</dbReference>
<sequence length="438" mass="49172">MSEEVQVLEAIYPDYISTDQSTSDSFLKLEIPVQLGEPSTVVLRTDDSADSDSVTLSLTTLPPVLLHIVLCATYPASDPPDVSIRTNNSWLSPPLLLRLRDVLRAMHQPGDGILYDWVEFIRGGGFLASLDLILTSGVIEIRHSASQRLGSLLTTYDDLARSATFSQGSYPCAVCLTTIKGAKCLQLSCMHIFCRACLFDYWSLCITEGNVEHLGCPDPECIKMGRESSEEEIARVVSEQAVQRWRWLREKLMYERDPTLVHCPMTFCQSPVSKPPESETDTGVDRLRICPACSFSFCGFCKRTWHGAVQDCPISQAETVVLEYLALEENSEERKLMELRFGKTILLKLVAKYKEEQLNKKWLANSTMACPGCSLNIEKSLGCNHMTCARCKMHFCYRCGCKLSPSDPYAHFSQATPANGCFNKLFDFVSEDREWVPF</sequence>
<dbReference type="SUPFAM" id="SSF57850">
    <property type="entry name" value="RING/U-box"/>
    <property type="match status" value="3"/>
</dbReference>
<keyword evidence="7" id="KW-0479">Metal-binding</keyword>
<dbReference type="GO" id="GO:0005737">
    <property type="term" value="C:cytoplasm"/>
    <property type="evidence" value="ECO:0007669"/>
    <property type="project" value="UniProtKB-ARBA"/>
</dbReference>
<keyword evidence="13" id="KW-0472">Membrane</keyword>
<evidence type="ECO:0000256" key="1">
    <source>
        <dbReference type="ARBA" id="ARBA00001798"/>
    </source>
</evidence>
<dbReference type="SMART" id="SM00647">
    <property type="entry name" value="IBR"/>
    <property type="match status" value="2"/>
</dbReference>
<evidence type="ECO:0000256" key="4">
    <source>
        <dbReference type="ARBA" id="ARBA00012251"/>
    </source>
</evidence>
<dbReference type="FunFam" id="3.30.40.10:FF:000051">
    <property type="entry name" value="RBR-type E3 ubiquitin transferase"/>
    <property type="match status" value="1"/>
</dbReference>
<reference evidence="19" key="1">
    <citation type="submission" date="2023-03" db="EMBL/GenBank/DDBJ databases">
        <title>Massive genome expansion in bonnet fungi (Mycena s.s.) driven by repeated elements and novel gene families across ecological guilds.</title>
        <authorList>
            <consortium name="Lawrence Berkeley National Laboratory"/>
            <person name="Harder C.B."/>
            <person name="Miyauchi S."/>
            <person name="Viragh M."/>
            <person name="Kuo A."/>
            <person name="Thoen E."/>
            <person name="Andreopoulos B."/>
            <person name="Lu D."/>
            <person name="Skrede I."/>
            <person name="Drula E."/>
            <person name="Henrissat B."/>
            <person name="Morin E."/>
            <person name="Kohler A."/>
            <person name="Barry K."/>
            <person name="LaButti K."/>
            <person name="Morin E."/>
            <person name="Salamov A."/>
            <person name="Lipzen A."/>
            <person name="Mereny Z."/>
            <person name="Hegedus B."/>
            <person name="Baldrian P."/>
            <person name="Stursova M."/>
            <person name="Weitz H."/>
            <person name="Taylor A."/>
            <person name="Grigoriev I.V."/>
            <person name="Nagy L.G."/>
            <person name="Martin F."/>
            <person name="Kauserud H."/>
        </authorList>
    </citation>
    <scope>NUCLEOTIDE SEQUENCE</scope>
    <source>
        <strain evidence="19">CBHHK188m</strain>
    </source>
</reference>
<comment type="pathway">
    <text evidence="3">Protein modification; protein ubiquitination.</text>
</comment>
<accession>A0AAD7KHV1</accession>
<dbReference type="EC" id="2.3.2.31" evidence="4"/>
<keyword evidence="12" id="KW-1133">Transmembrane helix</keyword>
<evidence type="ECO:0000256" key="8">
    <source>
        <dbReference type="ARBA" id="ARBA00022737"/>
    </source>
</evidence>
<name>A0AAD7KHV1_9AGAR</name>
<dbReference type="EMBL" id="JARJLG010000002">
    <property type="protein sequence ID" value="KAJ7783527.1"/>
    <property type="molecule type" value="Genomic_DNA"/>
</dbReference>
<organism evidence="19 20">
    <name type="scientific">Mycena maculata</name>
    <dbReference type="NCBI Taxonomy" id="230809"/>
    <lineage>
        <taxon>Eukaryota</taxon>
        <taxon>Fungi</taxon>
        <taxon>Dikarya</taxon>
        <taxon>Basidiomycota</taxon>
        <taxon>Agaricomycotina</taxon>
        <taxon>Agaricomycetes</taxon>
        <taxon>Agaricomycetidae</taxon>
        <taxon>Agaricales</taxon>
        <taxon>Marasmiineae</taxon>
        <taxon>Mycenaceae</taxon>
        <taxon>Mycena</taxon>
    </lineage>
</organism>
<keyword evidence="20" id="KW-1185">Reference proteome</keyword>
<dbReference type="AlphaFoldDB" id="A0AAD7KHV1"/>
<dbReference type="SMART" id="SM00591">
    <property type="entry name" value="RWD"/>
    <property type="match status" value="1"/>
</dbReference>
<dbReference type="PROSITE" id="PS51873">
    <property type="entry name" value="TRIAD"/>
    <property type="match status" value="1"/>
</dbReference>
<dbReference type="CDD" id="cd23820">
    <property type="entry name" value="RWD_RNF14"/>
    <property type="match status" value="1"/>
</dbReference>
<dbReference type="Gene3D" id="3.30.40.10">
    <property type="entry name" value="Zinc/RING finger domain, C3HC4 (zinc finger)"/>
    <property type="match status" value="1"/>
</dbReference>
<dbReference type="InterPro" id="IPR031127">
    <property type="entry name" value="E3_UB_ligase_RBR"/>
</dbReference>
<keyword evidence="6" id="KW-0812">Transmembrane</keyword>
<evidence type="ECO:0000259" key="16">
    <source>
        <dbReference type="PROSITE" id="PS50089"/>
    </source>
</evidence>
<evidence type="ECO:0000256" key="7">
    <source>
        <dbReference type="ARBA" id="ARBA00022723"/>
    </source>
</evidence>
<dbReference type="Pfam" id="PF22191">
    <property type="entry name" value="IBR_1"/>
    <property type="match status" value="1"/>
</dbReference>
<evidence type="ECO:0000256" key="10">
    <source>
        <dbReference type="ARBA" id="ARBA00022786"/>
    </source>
</evidence>
<feature type="domain" description="RING-type" evidence="18">
    <location>
        <begin position="168"/>
        <end position="425"/>
    </location>
</feature>
<evidence type="ECO:0000259" key="18">
    <source>
        <dbReference type="PROSITE" id="PS51873"/>
    </source>
</evidence>
<dbReference type="PROSITE" id="PS00518">
    <property type="entry name" value="ZF_RING_1"/>
    <property type="match status" value="1"/>
</dbReference>
<dbReference type="Pfam" id="PF05773">
    <property type="entry name" value="RWD"/>
    <property type="match status" value="1"/>
</dbReference>
<feature type="domain" description="RWD" evidence="17">
    <location>
        <begin position="3"/>
        <end position="130"/>
    </location>
</feature>
<proteinExistence type="inferred from homology"/>
<dbReference type="InterPro" id="IPR017907">
    <property type="entry name" value="Znf_RING_CS"/>
</dbReference>
<evidence type="ECO:0000256" key="14">
    <source>
        <dbReference type="ARBA" id="ARBA00044508"/>
    </source>
</evidence>
<dbReference type="CDD" id="cd20354">
    <property type="entry name" value="Rcat_RBR_RNF14"/>
    <property type="match status" value="1"/>
</dbReference>
<dbReference type="InterPro" id="IPR047548">
    <property type="entry name" value="Rcat_RBR_RNF14"/>
</dbReference>
<evidence type="ECO:0000256" key="15">
    <source>
        <dbReference type="PROSITE-ProRule" id="PRU00175"/>
    </source>
</evidence>
<dbReference type="GO" id="GO:0031090">
    <property type="term" value="C:organelle membrane"/>
    <property type="evidence" value="ECO:0007669"/>
    <property type="project" value="UniProtKB-ARBA"/>
</dbReference>
<comment type="similarity">
    <text evidence="14">Belongs to the RBR family. RNF14 subfamily.</text>
</comment>
<dbReference type="InterPro" id="IPR013083">
    <property type="entry name" value="Znf_RING/FYVE/PHD"/>
</dbReference>
<dbReference type="InterPro" id="IPR044066">
    <property type="entry name" value="TRIAD_supradom"/>
</dbReference>
<evidence type="ECO:0000256" key="3">
    <source>
        <dbReference type="ARBA" id="ARBA00004906"/>
    </source>
</evidence>
<dbReference type="CDD" id="cd20341">
    <property type="entry name" value="BRcat_RBR_RNF14"/>
    <property type="match status" value="1"/>
</dbReference>
<evidence type="ECO:0000256" key="2">
    <source>
        <dbReference type="ARBA" id="ARBA00004167"/>
    </source>
</evidence>
<evidence type="ECO:0000313" key="20">
    <source>
        <dbReference type="Proteomes" id="UP001215280"/>
    </source>
</evidence>
<dbReference type="GO" id="GO:0061630">
    <property type="term" value="F:ubiquitin protein ligase activity"/>
    <property type="evidence" value="ECO:0007669"/>
    <property type="project" value="UniProtKB-EC"/>
</dbReference>
<dbReference type="InterPro" id="IPR002867">
    <property type="entry name" value="IBR_dom"/>
</dbReference>
<evidence type="ECO:0000313" key="19">
    <source>
        <dbReference type="EMBL" id="KAJ7783527.1"/>
    </source>
</evidence>
<evidence type="ECO:0000259" key="17">
    <source>
        <dbReference type="PROSITE" id="PS50908"/>
    </source>
</evidence>
<keyword evidence="5" id="KW-0808">Transferase</keyword>
<dbReference type="InterPro" id="IPR001841">
    <property type="entry name" value="Znf_RING"/>
</dbReference>
<dbReference type="Proteomes" id="UP001215280">
    <property type="component" value="Unassembled WGS sequence"/>
</dbReference>
<comment type="subcellular location">
    <subcellularLocation>
        <location evidence="2">Membrane</location>
        <topology evidence="2">Single-pass membrane protein</topology>
    </subcellularLocation>
</comment>
<dbReference type="PROSITE" id="PS50089">
    <property type="entry name" value="ZF_RING_2"/>
    <property type="match status" value="1"/>
</dbReference>
<keyword evidence="11" id="KW-0862">Zinc</keyword>
<evidence type="ECO:0000256" key="12">
    <source>
        <dbReference type="ARBA" id="ARBA00022989"/>
    </source>
</evidence>
<feature type="domain" description="RING-type" evidence="16">
    <location>
        <begin position="172"/>
        <end position="217"/>
    </location>
</feature>
<dbReference type="Pfam" id="PF01485">
    <property type="entry name" value="IBR"/>
    <property type="match status" value="1"/>
</dbReference>
<keyword evidence="10" id="KW-0833">Ubl conjugation pathway</keyword>
<dbReference type="Gene3D" id="3.10.110.10">
    <property type="entry name" value="Ubiquitin Conjugating Enzyme"/>
    <property type="match status" value="1"/>
</dbReference>
<dbReference type="InterPro" id="IPR016135">
    <property type="entry name" value="UBQ-conjugating_enzyme/RWD"/>
</dbReference>
<gene>
    <name evidence="19" type="ORF">DFH07DRAFT_788086</name>
</gene>
<protein>
    <recommendedName>
        <fullName evidence="4">RBR-type E3 ubiquitin transferase</fullName>
        <ecNumber evidence="4">2.3.2.31</ecNumber>
    </recommendedName>
</protein>
<dbReference type="GO" id="GO:0016567">
    <property type="term" value="P:protein ubiquitination"/>
    <property type="evidence" value="ECO:0007669"/>
    <property type="project" value="InterPro"/>
</dbReference>
<keyword evidence="9 15" id="KW-0863">Zinc-finger</keyword>
<comment type="catalytic activity">
    <reaction evidence="1">
        <text>[E2 ubiquitin-conjugating enzyme]-S-ubiquitinyl-L-cysteine + [acceptor protein]-L-lysine = [E2 ubiquitin-conjugating enzyme]-L-cysteine + [acceptor protein]-N(6)-ubiquitinyl-L-lysine.</text>
        <dbReference type="EC" id="2.3.2.31"/>
    </reaction>
</comment>
<comment type="caution">
    <text evidence="19">The sequence shown here is derived from an EMBL/GenBank/DDBJ whole genome shotgun (WGS) entry which is preliminary data.</text>
</comment>
<dbReference type="GO" id="GO:0008270">
    <property type="term" value="F:zinc ion binding"/>
    <property type="evidence" value="ECO:0007669"/>
    <property type="project" value="UniProtKB-KW"/>
</dbReference>
<evidence type="ECO:0000256" key="9">
    <source>
        <dbReference type="ARBA" id="ARBA00022771"/>
    </source>
</evidence>